<dbReference type="GO" id="GO:0003691">
    <property type="term" value="F:double-stranded telomeric DNA binding"/>
    <property type="evidence" value="ECO:0007669"/>
    <property type="project" value="TreeGrafter"/>
</dbReference>
<dbReference type="InParanoid" id="A0A0C3GBY3"/>
<feature type="coiled-coil region" evidence="1">
    <location>
        <begin position="390"/>
        <end position="437"/>
    </location>
</feature>
<dbReference type="GO" id="GO:0000794">
    <property type="term" value="C:condensed nuclear chromosome"/>
    <property type="evidence" value="ECO:0007669"/>
    <property type="project" value="TreeGrafter"/>
</dbReference>
<reference evidence="3" key="2">
    <citation type="submission" date="2015-01" db="EMBL/GenBank/DDBJ databases">
        <title>Evolutionary Origins and Diversification of the Mycorrhizal Mutualists.</title>
        <authorList>
            <consortium name="DOE Joint Genome Institute"/>
            <consortium name="Mycorrhizal Genomics Consortium"/>
            <person name="Kohler A."/>
            <person name="Kuo A."/>
            <person name="Nagy L.G."/>
            <person name="Floudas D."/>
            <person name="Copeland A."/>
            <person name="Barry K.W."/>
            <person name="Cichocki N."/>
            <person name="Veneault-Fourrey C."/>
            <person name="LaButti K."/>
            <person name="Lindquist E.A."/>
            <person name="Lipzen A."/>
            <person name="Lundell T."/>
            <person name="Morin E."/>
            <person name="Murat C."/>
            <person name="Riley R."/>
            <person name="Ohm R."/>
            <person name="Sun H."/>
            <person name="Tunlid A."/>
            <person name="Henrissat B."/>
            <person name="Grigoriev I.V."/>
            <person name="Hibbett D.S."/>
            <person name="Martin F."/>
        </authorList>
    </citation>
    <scope>NUCLEOTIDE SEQUENCE [LARGE SCALE GENOMIC DNA]</scope>
    <source>
        <strain evidence="3">F 1598</strain>
    </source>
</reference>
<dbReference type="GO" id="GO:0000722">
    <property type="term" value="P:telomere maintenance via recombination"/>
    <property type="evidence" value="ECO:0007669"/>
    <property type="project" value="TreeGrafter"/>
</dbReference>
<feature type="coiled-coil region" evidence="1">
    <location>
        <begin position="212"/>
        <end position="260"/>
    </location>
</feature>
<accession>A0A0C3GBY3</accession>
<proteinExistence type="predicted"/>
<dbReference type="EMBL" id="KN832975">
    <property type="protein sequence ID" value="KIM89254.1"/>
    <property type="molecule type" value="Genomic_DNA"/>
</dbReference>
<dbReference type="GO" id="GO:0030870">
    <property type="term" value="C:Mre11 complex"/>
    <property type="evidence" value="ECO:0007669"/>
    <property type="project" value="TreeGrafter"/>
</dbReference>
<keyword evidence="1" id="KW-0175">Coiled coil</keyword>
<dbReference type="GO" id="GO:0006302">
    <property type="term" value="P:double-strand break repair"/>
    <property type="evidence" value="ECO:0007669"/>
    <property type="project" value="TreeGrafter"/>
</dbReference>
<name>A0A0C3GBY3_PILCF</name>
<dbReference type="HOGENOM" id="CLU_578862_0_0_1"/>
<gene>
    <name evidence="2" type="ORF">PILCRDRAFT_218441</name>
</gene>
<protein>
    <recommendedName>
        <fullName evidence="4">Zinc-hook domain-containing protein</fullName>
    </recommendedName>
</protein>
<dbReference type="GO" id="GO:0043047">
    <property type="term" value="F:single-stranded telomeric DNA binding"/>
    <property type="evidence" value="ECO:0007669"/>
    <property type="project" value="TreeGrafter"/>
</dbReference>
<feature type="coiled-coil region" evidence="1">
    <location>
        <begin position="125"/>
        <end position="152"/>
    </location>
</feature>
<dbReference type="GO" id="GO:0051880">
    <property type="term" value="F:G-quadruplex DNA binding"/>
    <property type="evidence" value="ECO:0007669"/>
    <property type="project" value="TreeGrafter"/>
</dbReference>
<dbReference type="Proteomes" id="UP000054166">
    <property type="component" value="Unassembled WGS sequence"/>
</dbReference>
<organism evidence="2 3">
    <name type="scientific">Piloderma croceum (strain F 1598)</name>
    <dbReference type="NCBI Taxonomy" id="765440"/>
    <lineage>
        <taxon>Eukaryota</taxon>
        <taxon>Fungi</taxon>
        <taxon>Dikarya</taxon>
        <taxon>Basidiomycota</taxon>
        <taxon>Agaricomycotina</taxon>
        <taxon>Agaricomycetes</taxon>
        <taxon>Agaricomycetidae</taxon>
        <taxon>Atheliales</taxon>
        <taxon>Atheliaceae</taxon>
        <taxon>Piloderma</taxon>
    </lineage>
</organism>
<dbReference type="GO" id="GO:0007004">
    <property type="term" value="P:telomere maintenance via telomerase"/>
    <property type="evidence" value="ECO:0007669"/>
    <property type="project" value="TreeGrafter"/>
</dbReference>
<evidence type="ECO:0000256" key="1">
    <source>
        <dbReference type="SAM" id="Coils"/>
    </source>
</evidence>
<evidence type="ECO:0000313" key="2">
    <source>
        <dbReference type="EMBL" id="KIM89254.1"/>
    </source>
</evidence>
<keyword evidence="3" id="KW-1185">Reference proteome</keyword>
<dbReference type="STRING" id="765440.A0A0C3GBY3"/>
<evidence type="ECO:0000313" key="3">
    <source>
        <dbReference type="Proteomes" id="UP000054166"/>
    </source>
</evidence>
<evidence type="ECO:0008006" key="4">
    <source>
        <dbReference type="Google" id="ProtNLM"/>
    </source>
</evidence>
<reference evidence="2 3" key="1">
    <citation type="submission" date="2014-04" db="EMBL/GenBank/DDBJ databases">
        <authorList>
            <consortium name="DOE Joint Genome Institute"/>
            <person name="Kuo A."/>
            <person name="Tarkka M."/>
            <person name="Buscot F."/>
            <person name="Kohler A."/>
            <person name="Nagy L.G."/>
            <person name="Floudas D."/>
            <person name="Copeland A."/>
            <person name="Barry K.W."/>
            <person name="Cichocki N."/>
            <person name="Veneault-Fourrey C."/>
            <person name="LaButti K."/>
            <person name="Lindquist E.A."/>
            <person name="Lipzen A."/>
            <person name="Lundell T."/>
            <person name="Morin E."/>
            <person name="Murat C."/>
            <person name="Sun H."/>
            <person name="Tunlid A."/>
            <person name="Henrissat B."/>
            <person name="Grigoriev I.V."/>
            <person name="Hibbett D.S."/>
            <person name="Martin F."/>
            <person name="Nordberg H.P."/>
            <person name="Cantor M.N."/>
            <person name="Hua S.X."/>
        </authorList>
    </citation>
    <scope>NUCLEOTIDE SEQUENCE [LARGE SCALE GENOMIC DNA]</scope>
    <source>
        <strain evidence="2 3">F 1598</strain>
    </source>
</reference>
<feature type="coiled-coil region" evidence="1">
    <location>
        <begin position="43"/>
        <end position="77"/>
    </location>
</feature>
<dbReference type="PANTHER" id="PTHR18867">
    <property type="entry name" value="RAD50"/>
    <property type="match status" value="1"/>
</dbReference>
<sequence>MKGYDHTPLEREKVIEFISRLSDLQKRQRAEFEKIQSDSRVHSEEYNEKSRRLHTELESLKMQKNNMRAHISDTQKKITTTEEKLDATETLSGELHTLIGDIDEKKARLEKVKSSMESSNYEEKLAEKISKGRNLEDRRDKLNTELRRLGLQADARAKLDLKRAEFRTKTADVKNTLEAVNEKFRKLVGSDASADNMEWEVDRLLSDSDQRHLDAESEATTANKDLQQAETTLSNLKAQLKDKRDELKVLEKKLKDADADDLDQLIKEATLELSVRKELSGNLSGASQIYEKLLDVGKAKKVCTVCDRHLNDREMVVFEKFLRGEMKRSSPESIAENTEEMKEWEDELERLQKLVPIQASRDRLKRNELPALERQIKEQEAAIPAISHKAEEASDKMDELKKLLKDVTSMKQHAINIARTQKETDRLRDEISSLESELKSTGSTKTADEVEAELDALAVDLYALPCNLPSFR</sequence>
<dbReference type="GO" id="GO:0070192">
    <property type="term" value="P:chromosome organization involved in meiotic cell cycle"/>
    <property type="evidence" value="ECO:0007669"/>
    <property type="project" value="TreeGrafter"/>
</dbReference>
<dbReference type="PANTHER" id="PTHR18867:SF12">
    <property type="entry name" value="DNA REPAIR PROTEIN RAD50"/>
    <property type="match status" value="1"/>
</dbReference>
<dbReference type="AlphaFoldDB" id="A0A0C3GBY3"/>
<dbReference type="OrthoDB" id="18797at2759"/>